<accession>A0ABY0ICY5</accession>
<protein>
    <recommendedName>
        <fullName evidence="3">Outer membrane protein beta-barrel domain-containing protein</fullName>
    </recommendedName>
</protein>
<dbReference type="EMBL" id="QDKL01000003">
    <property type="protein sequence ID" value="RZF20822.1"/>
    <property type="molecule type" value="Genomic_DNA"/>
</dbReference>
<dbReference type="RefSeq" id="WP_115363017.1">
    <property type="nucleotide sequence ID" value="NZ_QDKL01000003.1"/>
</dbReference>
<keyword evidence="2" id="KW-1185">Reference proteome</keyword>
<dbReference type="Proteomes" id="UP000443582">
    <property type="component" value="Unassembled WGS sequence"/>
</dbReference>
<reference evidence="2" key="1">
    <citation type="journal article" date="2019" name="Int. J. Syst. Evol. Microbiol.">
        <title>Halobacteriovorax valvorus sp. nov., a novel prokaryotic predator isolated from coastal seawater of China.</title>
        <authorList>
            <person name="Chen M.-X."/>
        </authorList>
    </citation>
    <scope>NUCLEOTIDE SEQUENCE [LARGE SCALE GENOMIC DNA]</scope>
    <source>
        <strain evidence="2">BL9</strain>
    </source>
</reference>
<name>A0ABY0ICY5_9BACT</name>
<gene>
    <name evidence="1" type="ORF">DAY19_12615</name>
</gene>
<sequence length="159" mass="17404">MKRISFLIITLFISLNSFAIERVGRLGVGFSNTISDSIPSLSIKVQRSSTFSYGAIFGVNTADDGGWHGGIRLYRNIFDEPYLTFYTVGAATLINQKVPGQDSESGFQGDVGLGAEFSLQGIDSLGFSVEFGVRFKNLDDFEVTTMGENFLNAGIHFYL</sequence>
<organism evidence="1 2">
    <name type="scientific">Halobacteriovorax vibrionivorans</name>
    <dbReference type="NCBI Taxonomy" id="2152716"/>
    <lineage>
        <taxon>Bacteria</taxon>
        <taxon>Pseudomonadati</taxon>
        <taxon>Bdellovibrionota</taxon>
        <taxon>Bacteriovoracia</taxon>
        <taxon>Bacteriovoracales</taxon>
        <taxon>Halobacteriovoraceae</taxon>
        <taxon>Halobacteriovorax</taxon>
    </lineage>
</organism>
<evidence type="ECO:0000313" key="1">
    <source>
        <dbReference type="EMBL" id="RZF20822.1"/>
    </source>
</evidence>
<evidence type="ECO:0008006" key="3">
    <source>
        <dbReference type="Google" id="ProtNLM"/>
    </source>
</evidence>
<proteinExistence type="predicted"/>
<comment type="caution">
    <text evidence="1">The sequence shown here is derived from an EMBL/GenBank/DDBJ whole genome shotgun (WGS) entry which is preliminary data.</text>
</comment>
<evidence type="ECO:0000313" key="2">
    <source>
        <dbReference type="Proteomes" id="UP000443582"/>
    </source>
</evidence>